<dbReference type="EMBL" id="FTMS01000002">
    <property type="protein sequence ID" value="SIQ00388.1"/>
    <property type="molecule type" value="Genomic_DNA"/>
</dbReference>
<dbReference type="RefSeq" id="WP_076487711.1">
    <property type="nucleotide sequence ID" value="NZ_FTMS01000002.1"/>
</dbReference>
<dbReference type="GO" id="GO:0016491">
    <property type="term" value="F:oxidoreductase activity"/>
    <property type="evidence" value="ECO:0007669"/>
    <property type="project" value="TreeGrafter"/>
</dbReference>
<gene>
    <name evidence="2" type="ORF">SAMN05920897_102171</name>
</gene>
<keyword evidence="1" id="KW-0812">Transmembrane</keyword>
<organism evidence="2 3">
    <name type="scientific">Alkalispirochaeta americana</name>
    <dbReference type="NCBI Taxonomy" id="159291"/>
    <lineage>
        <taxon>Bacteria</taxon>
        <taxon>Pseudomonadati</taxon>
        <taxon>Spirochaetota</taxon>
        <taxon>Spirochaetia</taxon>
        <taxon>Spirochaetales</taxon>
        <taxon>Spirochaetaceae</taxon>
        <taxon>Alkalispirochaeta</taxon>
    </lineage>
</organism>
<dbReference type="AlphaFoldDB" id="A0A1N6P7K7"/>
<dbReference type="InterPro" id="IPR011989">
    <property type="entry name" value="ARM-like"/>
</dbReference>
<dbReference type="SUPFAM" id="SSF48371">
    <property type="entry name" value="ARM repeat"/>
    <property type="match status" value="1"/>
</dbReference>
<dbReference type="Pfam" id="PF13646">
    <property type="entry name" value="HEAT_2"/>
    <property type="match status" value="1"/>
</dbReference>
<proteinExistence type="predicted"/>
<feature type="transmembrane region" description="Helical" evidence="1">
    <location>
        <begin position="12"/>
        <end position="34"/>
    </location>
</feature>
<accession>A0A1N6P7K7</accession>
<dbReference type="InterPro" id="IPR004155">
    <property type="entry name" value="PBS_lyase_HEAT"/>
</dbReference>
<dbReference type="PANTHER" id="PTHR12697">
    <property type="entry name" value="PBS LYASE HEAT-LIKE PROTEIN"/>
    <property type="match status" value="1"/>
</dbReference>
<dbReference type="Gene3D" id="1.25.10.10">
    <property type="entry name" value="Leucine-rich Repeat Variant"/>
    <property type="match status" value="2"/>
</dbReference>
<dbReference type="STRING" id="159291.SAMN05920897_102171"/>
<keyword evidence="1" id="KW-0472">Membrane</keyword>
<dbReference type="OrthoDB" id="366879at2"/>
<protein>
    <submittedName>
        <fullName evidence="2">HEAT repeat</fullName>
    </submittedName>
</protein>
<keyword evidence="3" id="KW-1185">Reference proteome</keyword>
<dbReference type="SMART" id="SM00567">
    <property type="entry name" value="EZ_HEAT"/>
    <property type="match status" value="3"/>
</dbReference>
<dbReference type="PANTHER" id="PTHR12697:SF38">
    <property type="entry name" value="PBS LYASE HEAT DOMAIN PROTEIN REPEAT-CONTAINING PROTEIN"/>
    <property type="match status" value="1"/>
</dbReference>
<name>A0A1N6P7K7_9SPIO</name>
<dbReference type="Pfam" id="PF03130">
    <property type="entry name" value="HEAT_PBS"/>
    <property type="match status" value="1"/>
</dbReference>
<evidence type="ECO:0000313" key="2">
    <source>
        <dbReference type="EMBL" id="SIQ00388.1"/>
    </source>
</evidence>
<evidence type="ECO:0000256" key="1">
    <source>
        <dbReference type="SAM" id="Phobius"/>
    </source>
</evidence>
<reference evidence="2 3" key="1">
    <citation type="submission" date="2017-01" db="EMBL/GenBank/DDBJ databases">
        <authorList>
            <person name="Mah S.A."/>
            <person name="Swanson W.J."/>
            <person name="Moy G.W."/>
            <person name="Vacquier V.D."/>
        </authorList>
    </citation>
    <scope>NUCLEOTIDE SEQUENCE [LARGE SCALE GENOMIC DNA]</scope>
    <source>
        <strain evidence="2 3">ASpG1</strain>
    </source>
</reference>
<dbReference type="InterPro" id="IPR016024">
    <property type="entry name" value="ARM-type_fold"/>
</dbReference>
<sequence>MIPSKNNTRPVTFPLTMTAWIVVVFMFLPVILLGEDFDEERQQKEEEAAPPTISQAEEWRETLRFGINSAVAELIPTLTSNREEELAPDVLAVFETSNDPAVLRSSVDYLRQLQIAGGEERGFQLIQEYYDRSSELITMVLGYLREIKAEPDQAVRDILIEISRMMPPSRAVAAIRYYATAEGTTIEDLIDLYQEPGLSEDAQGQVLVEIGTRGDVRAFDFVADILGDDEEATTVLQRFAIDTLGKLGDERAIPIILRQFSSPDSLTRAYAVNALTNFDTPETDQALLATLRDEFWRVRLAALKTVAERSMAEALPAVLFMVRRDPERPVRLEALQTAAALNDPQGWELLLNRLKDPRGNEEERGVIADLAIRKNLQDSMDVLKEVVQKEWERENSRILDRIGRSVSEGADRDLAPLVELLLNHPNPIIQVYGMRGVGESGLRQFAEVLTERRGEGNHPLVRRTAENALNKLGLD</sequence>
<dbReference type="Proteomes" id="UP000186400">
    <property type="component" value="Unassembled WGS sequence"/>
</dbReference>
<keyword evidence="1" id="KW-1133">Transmembrane helix</keyword>
<evidence type="ECO:0000313" key="3">
    <source>
        <dbReference type="Proteomes" id="UP000186400"/>
    </source>
</evidence>